<dbReference type="Pfam" id="PF06224">
    <property type="entry name" value="AlkZ-like"/>
    <property type="match status" value="1"/>
</dbReference>
<dbReference type="AlphaFoldDB" id="B8JBL2"/>
<proteinExistence type="predicted"/>
<dbReference type="Proteomes" id="UP000007089">
    <property type="component" value="Chromosome"/>
</dbReference>
<dbReference type="HOGENOM" id="CLU_047003_2_0_7"/>
<dbReference type="PANTHER" id="PTHR38479:SF2">
    <property type="entry name" value="WINGED HELIX DNA-BINDING DOMAIN-CONTAINING PROTEIN"/>
    <property type="match status" value="1"/>
</dbReference>
<gene>
    <name evidence="1" type="ordered locus">A2cp1_4303</name>
</gene>
<dbReference type="InterPro" id="IPR009351">
    <property type="entry name" value="AlkZ-like"/>
</dbReference>
<evidence type="ECO:0008006" key="3">
    <source>
        <dbReference type="Google" id="ProtNLM"/>
    </source>
</evidence>
<name>B8JBL2_ANAD2</name>
<reference evidence="1" key="1">
    <citation type="submission" date="2009-01" db="EMBL/GenBank/DDBJ databases">
        <title>Complete sequence of Anaeromyxobacter dehalogenans 2CP-1.</title>
        <authorList>
            <consortium name="US DOE Joint Genome Institute"/>
            <person name="Lucas S."/>
            <person name="Copeland A."/>
            <person name="Lapidus A."/>
            <person name="Glavina del Rio T."/>
            <person name="Dalin E."/>
            <person name="Tice H."/>
            <person name="Bruce D."/>
            <person name="Goodwin L."/>
            <person name="Pitluck S."/>
            <person name="Saunders E."/>
            <person name="Brettin T."/>
            <person name="Detter J.C."/>
            <person name="Han C."/>
            <person name="Larimer F."/>
            <person name="Land M."/>
            <person name="Hauser L."/>
            <person name="Kyrpides N."/>
            <person name="Ovchinnikova G."/>
            <person name="Beliaev A.S."/>
            <person name="Richardson P."/>
        </authorList>
    </citation>
    <scope>NUCLEOTIDE SEQUENCE</scope>
    <source>
        <strain evidence="1">2CP-1</strain>
    </source>
</reference>
<keyword evidence="2" id="KW-1185">Reference proteome</keyword>
<organism evidence="1 2">
    <name type="scientific">Anaeromyxobacter dehalogenans (strain ATCC BAA-258 / DSM 21875 / 2CP-1)</name>
    <dbReference type="NCBI Taxonomy" id="455488"/>
    <lineage>
        <taxon>Bacteria</taxon>
        <taxon>Pseudomonadati</taxon>
        <taxon>Myxococcota</taxon>
        <taxon>Myxococcia</taxon>
        <taxon>Myxococcales</taxon>
        <taxon>Cystobacterineae</taxon>
        <taxon>Anaeromyxobacteraceae</taxon>
        <taxon>Anaeromyxobacter</taxon>
    </lineage>
</organism>
<dbReference type="PANTHER" id="PTHR38479">
    <property type="entry name" value="LMO0824 PROTEIN"/>
    <property type="match status" value="1"/>
</dbReference>
<dbReference type="RefSeq" id="WP_015935322.1">
    <property type="nucleotide sequence ID" value="NC_011891.1"/>
</dbReference>
<dbReference type="KEGG" id="acp:A2cp1_4303"/>
<evidence type="ECO:0000313" key="1">
    <source>
        <dbReference type="EMBL" id="ACL67620.1"/>
    </source>
</evidence>
<sequence length="374" mass="40411">MPPPLLTRRALNRATLARQLLLARERAAPVRALERLLCLQAQLARPPFLALWTRLDGFVPVDLTRAALAREIVRAPFLRGTLHLLSARDFLRLRAALGPSLEPALRSAAGRKLETVDRPALAEAARGWLAEAPRTFDALRALVAERFPRADLHAASLAVRYGVPLVQVPEAAAPWGWPAAAAFADAEAWLGRACEPAAALQALLRRALAAVGPASAADLATFTGLGAVREALEGLGADLRTFRDEDGRELVDLADAPRPPEDVAAPVRFLGEFDALLLAHADRRRFIDDAHRPLVVTNNGLVRACFLVDGRVAGTWRTERGRRGTALVVEPFAALEGAARLALAAEGEALLRFMEPGARVHDVRFARPNAAGRR</sequence>
<protein>
    <recommendedName>
        <fullName evidence="3">Winged helix DNA-binding domain-containing protein</fullName>
    </recommendedName>
</protein>
<dbReference type="EMBL" id="CP001359">
    <property type="protein sequence ID" value="ACL67620.1"/>
    <property type="molecule type" value="Genomic_DNA"/>
</dbReference>
<evidence type="ECO:0000313" key="2">
    <source>
        <dbReference type="Proteomes" id="UP000007089"/>
    </source>
</evidence>
<accession>B8JBL2</accession>